<evidence type="ECO:0000259" key="8">
    <source>
        <dbReference type="PROSITE" id="PS50234"/>
    </source>
</evidence>
<name>A0A563EXC7_9PSEU</name>
<dbReference type="SMART" id="SM00327">
    <property type="entry name" value="VWA"/>
    <property type="match status" value="1"/>
</dbReference>
<evidence type="ECO:0000313" key="10">
    <source>
        <dbReference type="Proteomes" id="UP000316639"/>
    </source>
</evidence>
<keyword evidence="5 6" id="KW-0472">Membrane</keyword>
<organism evidence="9 10">
    <name type="scientific">Lentzea tibetensis</name>
    <dbReference type="NCBI Taxonomy" id="2591470"/>
    <lineage>
        <taxon>Bacteria</taxon>
        <taxon>Bacillati</taxon>
        <taxon>Actinomycetota</taxon>
        <taxon>Actinomycetes</taxon>
        <taxon>Pseudonocardiales</taxon>
        <taxon>Pseudonocardiaceae</taxon>
        <taxon>Lentzea</taxon>
    </lineage>
</organism>
<dbReference type="Proteomes" id="UP000316639">
    <property type="component" value="Unassembled WGS sequence"/>
</dbReference>
<feature type="chain" id="PRO_5021703177" evidence="7">
    <location>
        <begin position="23"/>
        <end position="620"/>
    </location>
</feature>
<keyword evidence="4 6" id="KW-1133">Transmembrane helix</keyword>
<sequence>MITRLVSVAFVLGAVLPPVASADPSAELGPVRFEDGKAHVTLTTRDLPVLDPAGVRVDIDGTPVHAAATVAGEPPQRRAVLVVLDTTGTMSGTAIAAARGAVTDYLSALPPDVHTGLITFTSHPELTVPLTPDRQQVTAALARAGTSGSSPLNDAVAMAARTLAGVPGARRLLVLSDGEDADGGASLDGTLRMLSEAGVIADVVALDVAAGATAAGRDRIAHGSGGQVLTVAGAKAAVFAPAAPLRLEVTADVPDELSGRDVRLTVRVRAGGTEVVAGTGTRAPDRRGEVMPAVPTWLLHAMLGVVCTVLIGLGWLLSGRRACRHALSRRLAEVRRYRVRDRSTPAIGAVHSRPLLVRLSLALSERVVSARGQRERLELELDLAGVRLRPAEWLLVRFGTGVVLGVVLAAASGELLVGGPFGALLGWFACRVFLKARVAKRRSSFGEQLPDTLQLVAGALRSGFSLPQALDGVVREGSQPIAGEFARSLARTRLGVSVEDALAKAAERMECQDLAWVVMAIRIQREVGGNLAELLLTTVHTMRERATVRRQVKALTAEGKMSAYVLISLPIGIGSWMFMTRRDYLEPLYTRPMGWAMLAGCVTSLGVGWFWMSRLIKVEV</sequence>
<comment type="subcellular location">
    <subcellularLocation>
        <location evidence="1">Cell membrane</location>
        <topology evidence="1">Multi-pass membrane protein</topology>
    </subcellularLocation>
</comment>
<evidence type="ECO:0000256" key="4">
    <source>
        <dbReference type="ARBA" id="ARBA00022989"/>
    </source>
</evidence>
<dbReference type="AlphaFoldDB" id="A0A563EXC7"/>
<proteinExistence type="predicted"/>
<dbReference type="InterPro" id="IPR042094">
    <property type="entry name" value="T2SS_GspF_sf"/>
</dbReference>
<dbReference type="Pfam" id="PF00482">
    <property type="entry name" value="T2SSF"/>
    <property type="match status" value="1"/>
</dbReference>
<dbReference type="PROSITE" id="PS50234">
    <property type="entry name" value="VWFA"/>
    <property type="match status" value="1"/>
</dbReference>
<dbReference type="CDD" id="cd00198">
    <property type="entry name" value="vWFA"/>
    <property type="match status" value="1"/>
</dbReference>
<feature type="transmembrane region" description="Helical" evidence="6">
    <location>
        <begin position="592"/>
        <end position="612"/>
    </location>
</feature>
<dbReference type="SUPFAM" id="SSF53300">
    <property type="entry name" value="vWA-like"/>
    <property type="match status" value="1"/>
</dbReference>
<dbReference type="InterPro" id="IPR036465">
    <property type="entry name" value="vWFA_dom_sf"/>
</dbReference>
<dbReference type="RefSeq" id="WP_146350443.1">
    <property type="nucleotide sequence ID" value="NZ_VOBR01000005.1"/>
</dbReference>
<feature type="transmembrane region" description="Helical" evidence="6">
    <location>
        <begin position="561"/>
        <end position="580"/>
    </location>
</feature>
<dbReference type="GO" id="GO:0005886">
    <property type="term" value="C:plasma membrane"/>
    <property type="evidence" value="ECO:0007669"/>
    <property type="project" value="UniProtKB-SubCell"/>
</dbReference>
<evidence type="ECO:0000256" key="5">
    <source>
        <dbReference type="ARBA" id="ARBA00023136"/>
    </source>
</evidence>
<feature type="transmembrane region" description="Helical" evidence="6">
    <location>
        <begin position="417"/>
        <end position="434"/>
    </location>
</feature>
<dbReference type="Pfam" id="PF13519">
    <property type="entry name" value="VWA_2"/>
    <property type="match status" value="1"/>
</dbReference>
<evidence type="ECO:0000256" key="2">
    <source>
        <dbReference type="ARBA" id="ARBA00022475"/>
    </source>
</evidence>
<dbReference type="PANTHER" id="PTHR35007:SF1">
    <property type="entry name" value="PILUS ASSEMBLY PROTEIN"/>
    <property type="match status" value="1"/>
</dbReference>
<keyword evidence="7" id="KW-0732">Signal</keyword>
<dbReference type="Gene3D" id="1.20.81.30">
    <property type="entry name" value="Type II secretion system (T2SS), domain F"/>
    <property type="match status" value="1"/>
</dbReference>
<dbReference type="Gene3D" id="3.40.50.410">
    <property type="entry name" value="von Willebrand factor, type A domain"/>
    <property type="match status" value="1"/>
</dbReference>
<gene>
    <name evidence="9" type="ORF">FKR81_08595</name>
</gene>
<keyword evidence="3 6" id="KW-0812">Transmembrane</keyword>
<accession>A0A563EXC7</accession>
<dbReference type="PANTHER" id="PTHR35007">
    <property type="entry name" value="INTEGRAL MEMBRANE PROTEIN-RELATED"/>
    <property type="match status" value="1"/>
</dbReference>
<reference evidence="9 10" key="1">
    <citation type="submission" date="2019-07" db="EMBL/GenBank/DDBJ databases">
        <title>Lentzea xizangensis sp. nov., isolated from Qinghai-Tibetan Plateau Soils.</title>
        <authorList>
            <person name="Huang J."/>
        </authorList>
    </citation>
    <scope>NUCLEOTIDE SEQUENCE [LARGE SCALE GENOMIC DNA]</scope>
    <source>
        <strain evidence="9 10">FXJ1.1311</strain>
    </source>
</reference>
<evidence type="ECO:0000256" key="7">
    <source>
        <dbReference type="SAM" id="SignalP"/>
    </source>
</evidence>
<feature type="signal peptide" evidence="7">
    <location>
        <begin position="1"/>
        <end position="22"/>
    </location>
</feature>
<keyword evidence="2" id="KW-1003">Cell membrane</keyword>
<evidence type="ECO:0000256" key="6">
    <source>
        <dbReference type="SAM" id="Phobius"/>
    </source>
</evidence>
<feature type="domain" description="VWFA" evidence="8">
    <location>
        <begin position="79"/>
        <end position="268"/>
    </location>
</feature>
<protein>
    <submittedName>
        <fullName evidence="9">VWA domain-containing protein</fullName>
    </submittedName>
</protein>
<dbReference type="InterPro" id="IPR002035">
    <property type="entry name" value="VWF_A"/>
</dbReference>
<dbReference type="OrthoDB" id="597333at2"/>
<feature type="transmembrane region" description="Helical" evidence="6">
    <location>
        <begin position="394"/>
        <end position="411"/>
    </location>
</feature>
<dbReference type="InterPro" id="IPR018076">
    <property type="entry name" value="T2SS_GspF_dom"/>
</dbReference>
<keyword evidence="10" id="KW-1185">Reference proteome</keyword>
<feature type="transmembrane region" description="Helical" evidence="6">
    <location>
        <begin position="297"/>
        <end position="317"/>
    </location>
</feature>
<evidence type="ECO:0000256" key="1">
    <source>
        <dbReference type="ARBA" id="ARBA00004651"/>
    </source>
</evidence>
<comment type="caution">
    <text evidence="9">The sequence shown here is derived from an EMBL/GenBank/DDBJ whole genome shotgun (WGS) entry which is preliminary data.</text>
</comment>
<evidence type="ECO:0000313" key="9">
    <source>
        <dbReference type="EMBL" id="TWP52387.1"/>
    </source>
</evidence>
<evidence type="ECO:0000256" key="3">
    <source>
        <dbReference type="ARBA" id="ARBA00022692"/>
    </source>
</evidence>
<dbReference type="EMBL" id="VOBR01000005">
    <property type="protein sequence ID" value="TWP52387.1"/>
    <property type="molecule type" value="Genomic_DNA"/>
</dbReference>